<evidence type="ECO:0000313" key="1">
    <source>
        <dbReference type="EMBL" id="QMV74027.1"/>
    </source>
</evidence>
<name>A0A7G5EJ52_9BURK</name>
<accession>A0A7G5EJ52</accession>
<dbReference type="RefSeq" id="WP_182323280.1">
    <property type="nucleotide sequence ID" value="NZ_CP058554.1"/>
</dbReference>
<dbReference type="PANTHER" id="PTHR30087">
    <property type="entry name" value="INNER MEMBRANE PROTEIN"/>
    <property type="match status" value="1"/>
</dbReference>
<dbReference type="KEGG" id="cpis:HS961_14930"/>
<dbReference type="AlphaFoldDB" id="A0A7G5EJ52"/>
<sequence length="168" mass="17770">MLNRALPKVLVSGCLLGQPVRYDGSHKGAQHPVLDGWLAKQQVISICPEMAAGLPTPRLAAEIVGGSAIAVLRHTAQVRDSAGNDVTAAFVQGAQLALQLVQRHGIRVAVLKEFSPSCGSSQIYDGQFSGHTVPGEGLASSLLRQAGVAVFNEYQWDEAARQLEAYAV</sequence>
<evidence type="ECO:0000313" key="2">
    <source>
        <dbReference type="Proteomes" id="UP000515240"/>
    </source>
</evidence>
<organism evidence="1 2">
    <name type="scientific">Comamonas piscis</name>
    <dbReference type="NCBI Taxonomy" id="1562974"/>
    <lineage>
        <taxon>Bacteria</taxon>
        <taxon>Pseudomonadati</taxon>
        <taxon>Pseudomonadota</taxon>
        <taxon>Betaproteobacteria</taxon>
        <taxon>Burkholderiales</taxon>
        <taxon>Comamonadaceae</taxon>
        <taxon>Comamonas</taxon>
    </lineage>
</organism>
<dbReference type="EMBL" id="CP058554">
    <property type="protein sequence ID" value="QMV74027.1"/>
    <property type="molecule type" value="Genomic_DNA"/>
</dbReference>
<gene>
    <name evidence="1" type="ORF">HS961_14930</name>
</gene>
<dbReference type="Pfam" id="PF04463">
    <property type="entry name" value="2-thiour_desulf"/>
    <property type="match status" value="1"/>
</dbReference>
<reference evidence="1 2" key="1">
    <citation type="journal article" date="2020" name="G3 (Bethesda)">
        <title>CeMbio - The Caenorhabditis elegans Microbiome Resource.</title>
        <authorList>
            <person name="Dirksen P."/>
            <person name="Assie A."/>
            <person name="Zimmermann J."/>
            <person name="Zhang F."/>
            <person name="Tietje A.M."/>
            <person name="Marsh S.A."/>
            <person name="Felix M.A."/>
            <person name="Shapira M."/>
            <person name="Kaleta C."/>
            <person name="Schulenburg H."/>
            <person name="Samuel B."/>
        </authorList>
    </citation>
    <scope>NUCLEOTIDE SEQUENCE [LARGE SCALE GENOMIC DNA]</scope>
    <source>
        <strain evidence="1 2">BIGb0172</strain>
    </source>
</reference>
<dbReference type="Proteomes" id="UP000515240">
    <property type="component" value="Chromosome"/>
</dbReference>
<protein>
    <submittedName>
        <fullName evidence="1">DUF523 domain-containing protein</fullName>
    </submittedName>
</protein>
<proteinExistence type="predicted"/>
<dbReference type="PANTHER" id="PTHR30087:SF1">
    <property type="entry name" value="HYPOTHETICAL CYTOSOLIC PROTEIN"/>
    <property type="match status" value="1"/>
</dbReference>
<dbReference type="InterPro" id="IPR007553">
    <property type="entry name" value="2-thiour_desulf"/>
</dbReference>
<keyword evidence="2" id="KW-1185">Reference proteome</keyword>